<organism evidence="1 2">
    <name type="scientific">Flagellimonas ochracea</name>
    <dbReference type="NCBI Taxonomy" id="2696472"/>
    <lineage>
        <taxon>Bacteria</taxon>
        <taxon>Pseudomonadati</taxon>
        <taxon>Bacteroidota</taxon>
        <taxon>Flavobacteriia</taxon>
        <taxon>Flavobacteriales</taxon>
        <taxon>Flavobacteriaceae</taxon>
        <taxon>Flagellimonas</taxon>
    </lineage>
</organism>
<dbReference type="RefSeq" id="WP_166524710.1">
    <property type="nucleotide sequence ID" value="NZ_JAAABI010000008.1"/>
</dbReference>
<keyword evidence="2" id="KW-1185">Reference proteome</keyword>
<dbReference type="InterPro" id="IPR023393">
    <property type="entry name" value="START-like_dom_sf"/>
</dbReference>
<sequence>MQYTVEILVHLPRDEFVKKLDDPENMKHWQNGLLQYEHLSGVPGEEGAQMSLSYNMGNRNVDMVETIIKRNFPHELHASYDTKGVQNIQKNYFEEVDGKTLWKSDNIFKFSSFMMKLIGILMPGAFKKQTMKYLNDFKAFAENGTSVMDS</sequence>
<dbReference type="Proteomes" id="UP000667650">
    <property type="component" value="Unassembled WGS sequence"/>
</dbReference>
<dbReference type="EMBL" id="JAAABI010000008">
    <property type="protein sequence ID" value="NAY93303.1"/>
    <property type="molecule type" value="Genomic_DNA"/>
</dbReference>
<proteinExistence type="predicted"/>
<name>A0A964TFI5_9FLAO</name>
<dbReference type="Gene3D" id="3.30.530.20">
    <property type="match status" value="1"/>
</dbReference>
<dbReference type="SUPFAM" id="SSF55961">
    <property type="entry name" value="Bet v1-like"/>
    <property type="match status" value="1"/>
</dbReference>
<accession>A0A964TFI5</accession>
<dbReference type="AlphaFoldDB" id="A0A964TFI5"/>
<dbReference type="CDD" id="cd07812">
    <property type="entry name" value="SRPBCC"/>
    <property type="match status" value="1"/>
</dbReference>
<comment type="caution">
    <text evidence="1">The sequence shown here is derived from an EMBL/GenBank/DDBJ whole genome shotgun (WGS) entry which is preliminary data.</text>
</comment>
<reference evidence="1" key="1">
    <citation type="submission" date="2020-01" db="EMBL/GenBank/DDBJ databases">
        <title>Muricauda ochracea sp. nov., isolated from a tidal flat of Garorim bay in Korea.</title>
        <authorList>
            <person name="Kim D."/>
            <person name="Yoo Y."/>
            <person name="Kim J.-J."/>
        </authorList>
    </citation>
    <scope>NUCLEOTIDE SEQUENCE</scope>
    <source>
        <strain evidence="1">JGD-17</strain>
    </source>
</reference>
<protein>
    <submittedName>
        <fullName evidence="1">SRPBCC family protein</fullName>
    </submittedName>
</protein>
<evidence type="ECO:0000313" key="1">
    <source>
        <dbReference type="EMBL" id="NAY93303.1"/>
    </source>
</evidence>
<evidence type="ECO:0000313" key="2">
    <source>
        <dbReference type="Proteomes" id="UP000667650"/>
    </source>
</evidence>
<gene>
    <name evidence="1" type="ORF">GTQ34_15435</name>
</gene>